<name>A0A927BQR6_9BACL</name>
<evidence type="ECO:0000256" key="11">
    <source>
        <dbReference type="PIRSR" id="PIRSR601088-4"/>
    </source>
</evidence>
<dbReference type="AlphaFoldDB" id="A0A927BQR6"/>
<dbReference type="PRINTS" id="PR00732">
    <property type="entry name" value="GLHYDRLASE4"/>
</dbReference>
<evidence type="ECO:0000256" key="4">
    <source>
        <dbReference type="ARBA" id="ARBA00022801"/>
    </source>
</evidence>
<keyword evidence="5 12" id="KW-0520">NAD</keyword>
<gene>
    <name evidence="14" type="ORF">IDH44_02090</name>
</gene>
<evidence type="ECO:0000256" key="5">
    <source>
        <dbReference type="ARBA" id="ARBA00023027"/>
    </source>
</evidence>
<comment type="cofactor">
    <cofactor evidence="1">
        <name>Mn(2+)</name>
        <dbReference type="ChEBI" id="CHEBI:29035"/>
    </cofactor>
</comment>
<evidence type="ECO:0000313" key="15">
    <source>
        <dbReference type="Proteomes" id="UP000621560"/>
    </source>
</evidence>
<reference evidence="14" key="1">
    <citation type="submission" date="2020-09" db="EMBL/GenBank/DDBJ databases">
        <title>A novel bacterium of genus Paenibacillus, isolated from South China Sea.</title>
        <authorList>
            <person name="Huang H."/>
            <person name="Mo K."/>
            <person name="Hu Y."/>
        </authorList>
    </citation>
    <scope>NUCLEOTIDE SEQUENCE</scope>
    <source>
        <strain evidence="14">IB182496</strain>
    </source>
</reference>
<evidence type="ECO:0000256" key="8">
    <source>
        <dbReference type="ARBA" id="ARBA00023295"/>
    </source>
</evidence>
<feature type="binding site" evidence="10">
    <location>
        <position position="196"/>
    </location>
    <ligand>
        <name>Mn(2+)</name>
        <dbReference type="ChEBI" id="CHEBI:29035"/>
    </ligand>
</feature>
<comment type="cofactor">
    <cofactor evidence="12">
        <name>NAD(+)</name>
        <dbReference type="ChEBI" id="CHEBI:57540"/>
    </cofactor>
    <text evidence="12">Binds 1 NAD(+) per subunit.</text>
</comment>
<keyword evidence="10" id="KW-0533">Nickel</keyword>
<dbReference type="InterPro" id="IPR022616">
    <property type="entry name" value="Glyco_hydro_4_C"/>
</dbReference>
<evidence type="ECO:0000256" key="6">
    <source>
        <dbReference type="ARBA" id="ARBA00023211"/>
    </source>
</evidence>
<keyword evidence="10" id="KW-0170">Cobalt</keyword>
<feature type="site" description="Increases basicity of active site Tyr" evidence="11">
    <location>
        <position position="107"/>
    </location>
</feature>
<keyword evidence="10" id="KW-0408">Iron</keyword>
<comment type="caution">
    <text evidence="14">The sequence shown here is derived from an EMBL/GenBank/DDBJ whole genome shotgun (WGS) entry which is preliminary data.</text>
</comment>
<dbReference type="SUPFAM" id="SSF51735">
    <property type="entry name" value="NAD(P)-binding Rossmann-fold domains"/>
    <property type="match status" value="1"/>
</dbReference>
<evidence type="ECO:0000256" key="2">
    <source>
        <dbReference type="ARBA" id="ARBA00010141"/>
    </source>
</evidence>
<keyword evidence="7" id="KW-0119">Carbohydrate metabolism</keyword>
<feature type="domain" description="Glycosyl hydrolase family 4 C-terminal" evidence="13">
    <location>
        <begin position="192"/>
        <end position="424"/>
    </location>
</feature>
<keyword evidence="15" id="KW-1185">Reference proteome</keyword>
<dbReference type="RefSeq" id="WP_190914207.1">
    <property type="nucleotide sequence ID" value="NZ_JACXIZ010000007.1"/>
</dbReference>
<keyword evidence="4 12" id="KW-0378">Hydrolase</keyword>
<dbReference type="Proteomes" id="UP000621560">
    <property type="component" value="Unassembled WGS sequence"/>
</dbReference>
<comment type="similarity">
    <text evidence="2 12">Belongs to the glycosyl hydrolase 4 family.</text>
</comment>
<dbReference type="EMBL" id="JACXIZ010000007">
    <property type="protein sequence ID" value="MBD2843970.1"/>
    <property type="molecule type" value="Genomic_DNA"/>
</dbReference>
<keyword evidence="6 10" id="KW-0464">Manganese</keyword>
<dbReference type="GO" id="GO:0005975">
    <property type="term" value="P:carbohydrate metabolic process"/>
    <property type="evidence" value="ECO:0007669"/>
    <property type="project" value="InterPro"/>
</dbReference>
<proteinExistence type="inferred from homology"/>
<keyword evidence="3 10" id="KW-0479">Metal-binding</keyword>
<dbReference type="GO" id="GO:0046872">
    <property type="term" value="F:metal ion binding"/>
    <property type="evidence" value="ECO:0007669"/>
    <property type="project" value="UniProtKB-KW"/>
</dbReference>
<dbReference type="PANTHER" id="PTHR32092:SF6">
    <property type="entry name" value="ALPHA-GALACTOSIDASE"/>
    <property type="match status" value="1"/>
</dbReference>
<dbReference type="SUPFAM" id="SSF56327">
    <property type="entry name" value="LDH C-terminal domain-like"/>
    <property type="match status" value="1"/>
</dbReference>
<evidence type="ECO:0000256" key="7">
    <source>
        <dbReference type="ARBA" id="ARBA00023277"/>
    </source>
</evidence>
<dbReference type="Pfam" id="PF02056">
    <property type="entry name" value="Glyco_hydro_4"/>
    <property type="match status" value="1"/>
</dbReference>
<dbReference type="InterPro" id="IPR015955">
    <property type="entry name" value="Lactate_DH/Glyco_Ohase_4_C"/>
</dbReference>
<evidence type="ECO:0000313" key="14">
    <source>
        <dbReference type="EMBL" id="MBD2843970.1"/>
    </source>
</evidence>
<dbReference type="Gene3D" id="3.90.1820.10">
    <property type="entry name" value="AglA-like glucosidase"/>
    <property type="match status" value="1"/>
</dbReference>
<evidence type="ECO:0000256" key="9">
    <source>
        <dbReference type="PIRSR" id="PIRSR601088-2"/>
    </source>
</evidence>
<evidence type="ECO:0000256" key="12">
    <source>
        <dbReference type="RuleBase" id="RU361152"/>
    </source>
</evidence>
<dbReference type="InterPro" id="IPR001088">
    <property type="entry name" value="Glyco_hydro_4"/>
</dbReference>
<feature type="binding site" evidence="9">
    <location>
        <position position="145"/>
    </location>
    <ligand>
        <name>substrate</name>
    </ligand>
</feature>
<feature type="binding site" evidence="10">
    <location>
        <position position="166"/>
    </location>
    <ligand>
        <name>Mn(2+)</name>
        <dbReference type="ChEBI" id="CHEBI:29035"/>
    </ligand>
</feature>
<evidence type="ECO:0000256" key="10">
    <source>
        <dbReference type="PIRSR" id="PIRSR601088-3"/>
    </source>
</evidence>
<protein>
    <recommendedName>
        <fullName evidence="13">Glycosyl hydrolase family 4 C-terminal domain-containing protein</fullName>
    </recommendedName>
</protein>
<dbReference type="InterPro" id="IPR053715">
    <property type="entry name" value="GH4_Enzyme_sf"/>
</dbReference>
<dbReference type="GO" id="GO:0004553">
    <property type="term" value="F:hydrolase activity, hydrolyzing O-glycosyl compounds"/>
    <property type="evidence" value="ECO:0007669"/>
    <property type="project" value="InterPro"/>
</dbReference>
<evidence type="ECO:0000259" key="13">
    <source>
        <dbReference type="Pfam" id="PF11975"/>
    </source>
</evidence>
<sequence length="454" mass="49776">MKVVLIGGGSYTWTPTLAGDLMLREGLAGGHLSLVDLNAAAAEQMRRYCALMNERLGAGWTVTADSLTDALRGADVVCVSISTGGLQAMHDDYHIPEKYGIYHTVGDTVGPGGIARTLRNVPVLVDIARQMERHCPDAWMVHVTNPLSQLTRAVARRTSIRVVGLCHNYAGTMAMLAKYLDARYEDIDAVSVGVNHYTWLKDITCQGKPVADRLTLAGYEAYHRDKHMALVTNTTDDIIKEALEMKTNKEYYLNFALYEQLGYFPVGSSNHVAENLPYYCNHPEAMQKYHIRRKGVLPRRQVLIDDRKRSVEQVLAGEQPLPEMKLSHEGLSAICEALQTGRAERVMVTMPNAGQVANLPLGAAVETWAVAGRGGVDPVMSGDVPLVAFGSMLSIVGEQELAVEAALTGNREAVYQAMHISPLVQDKDRARELADELLEAGRAYLPQFFAAQQA</sequence>
<organism evidence="14 15">
    <name type="scientific">Paenibacillus sabuli</name>
    <dbReference type="NCBI Taxonomy" id="2772509"/>
    <lineage>
        <taxon>Bacteria</taxon>
        <taxon>Bacillati</taxon>
        <taxon>Bacillota</taxon>
        <taxon>Bacilli</taxon>
        <taxon>Bacillales</taxon>
        <taxon>Paenibacillaceae</taxon>
        <taxon>Paenibacillus</taxon>
    </lineage>
</organism>
<dbReference type="Pfam" id="PF11975">
    <property type="entry name" value="Glyco_hydro_4C"/>
    <property type="match status" value="1"/>
</dbReference>
<dbReference type="InterPro" id="IPR036291">
    <property type="entry name" value="NAD(P)-bd_dom_sf"/>
</dbReference>
<accession>A0A927BQR6</accession>
<keyword evidence="8 12" id="KW-0326">Glycosidase</keyword>
<evidence type="ECO:0000256" key="3">
    <source>
        <dbReference type="ARBA" id="ARBA00022723"/>
    </source>
</evidence>
<dbReference type="GO" id="GO:0016616">
    <property type="term" value="F:oxidoreductase activity, acting on the CH-OH group of donors, NAD or NADP as acceptor"/>
    <property type="evidence" value="ECO:0007669"/>
    <property type="project" value="InterPro"/>
</dbReference>
<dbReference type="PANTHER" id="PTHR32092">
    <property type="entry name" value="6-PHOSPHO-BETA-GLUCOSIDASE-RELATED"/>
    <property type="match status" value="1"/>
</dbReference>
<evidence type="ECO:0000256" key="1">
    <source>
        <dbReference type="ARBA" id="ARBA00001936"/>
    </source>
</evidence>